<dbReference type="InterPro" id="IPR001713">
    <property type="entry name" value="Prot_inh_stefin"/>
</dbReference>
<gene>
    <name evidence="7" type="ORF">llap_12621</name>
</gene>
<protein>
    <submittedName>
        <fullName evidence="7">Cystatin-a</fullName>
    </submittedName>
</protein>
<dbReference type="OrthoDB" id="2429551at2759"/>
<accession>A0A2I0TTE8</accession>
<keyword evidence="4" id="KW-0646">Protease inhibitor</keyword>
<name>A0A2I0TTE8_LIMLA</name>
<dbReference type="PRINTS" id="PR00295">
    <property type="entry name" value="STEFINA"/>
</dbReference>
<keyword evidence="5" id="KW-0789">Thiol protease inhibitor</keyword>
<dbReference type="InterPro" id="IPR000010">
    <property type="entry name" value="Cystatin_dom"/>
</dbReference>
<evidence type="ECO:0000256" key="1">
    <source>
        <dbReference type="ARBA" id="ARBA00004496"/>
    </source>
</evidence>
<evidence type="ECO:0000256" key="4">
    <source>
        <dbReference type="ARBA" id="ARBA00022690"/>
    </source>
</evidence>
<organism evidence="7 8">
    <name type="scientific">Limosa lapponica baueri</name>
    <dbReference type="NCBI Taxonomy" id="1758121"/>
    <lineage>
        <taxon>Eukaryota</taxon>
        <taxon>Metazoa</taxon>
        <taxon>Chordata</taxon>
        <taxon>Craniata</taxon>
        <taxon>Vertebrata</taxon>
        <taxon>Euteleostomi</taxon>
        <taxon>Archelosauria</taxon>
        <taxon>Archosauria</taxon>
        <taxon>Dinosauria</taxon>
        <taxon>Saurischia</taxon>
        <taxon>Theropoda</taxon>
        <taxon>Coelurosauria</taxon>
        <taxon>Aves</taxon>
        <taxon>Neognathae</taxon>
        <taxon>Neoaves</taxon>
        <taxon>Charadriiformes</taxon>
        <taxon>Scolopacidae</taxon>
        <taxon>Limosa</taxon>
    </lineage>
</organism>
<comment type="similarity">
    <text evidence="2">Belongs to the cystatin family.</text>
</comment>
<proteinExistence type="inferred from homology"/>
<feature type="domain" description="Cystatin" evidence="6">
    <location>
        <begin position="109"/>
        <end position="206"/>
    </location>
</feature>
<dbReference type="Pfam" id="PF00031">
    <property type="entry name" value="Cystatin"/>
    <property type="match status" value="1"/>
</dbReference>
<dbReference type="FunFam" id="3.10.450.10:FF:000001">
    <property type="entry name" value="Cystatin-A"/>
    <property type="match status" value="1"/>
</dbReference>
<dbReference type="CDD" id="cd00042">
    <property type="entry name" value="CY"/>
    <property type="match status" value="1"/>
</dbReference>
<dbReference type="Gene3D" id="3.10.450.10">
    <property type="match status" value="1"/>
</dbReference>
<evidence type="ECO:0000313" key="7">
    <source>
        <dbReference type="EMBL" id="PKU37076.1"/>
    </source>
</evidence>
<dbReference type="GO" id="GO:0005829">
    <property type="term" value="C:cytosol"/>
    <property type="evidence" value="ECO:0007669"/>
    <property type="project" value="TreeGrafter"/>
</dbReference>
<keyword evidence="3" id="KW-0963">Cytoplasm</keyword>
<dbReference type="PROSITE" id="PS00287">
    <property type="entry name" value="CYSTATIN"/>
    <property type="match status" value="1"/>
</dbReference>
<dbReference type="GO" id="GO:0004869">
    <property type="term" value="F:cysteine-type endopeptidase inhibitor activity"/>
    <property type="evidence" value="ECO:0007669"/>
    <property type="project" value="UniProtKB-KW"/>
</dbReference>
<evidence type="ECO:0000256" key="3">
    <source>
        <dbReference type="ARBA" id="ARBA00022490"/>
    </source>
</evidence>
<reference evidence="8" key="2">
    <citation type="submission" date="2017-12" db="EMBL/GenBank/DDBJ databases">
        <title>Genome sequence of the Bar-tailed Godwit (Limosa lapponica baueri).</title>
        <authorList>
            <person name="Lima N.C.B."/>
            <person name="Parody-Merino A.M."/>
            <person name="Battley P.F."/>
            <person name="Fidler A.E."/>
            <person name="Prosdocimi F."/>
        </authorList>
    </citation>
    <scope>NUCLEOTIDE SEQUENCE [LARGE SCALE GENOMIC DNA]</scope>
</reference>
<evidence type="ECO:0000259" key="6">
    <source>
        <dbReference type="SMART" id="SM00043"/>
    </source>
</evidence>
<evidence type="ECO:0000313" key="8">
    <source>
        <dbReference type="Proteomes" id="UP000233556"/>
    </source>
</evidence>
<dbReference type="SMART" id="SM00043">
    <property type="entry name" value="CY"/>
    <property type="match status" value="1"/>
</dbReference>
<dbReference type="EMBL" id="KZ507323">
    <property type="protein sequence ID" value="PKU37076.1"/>
    <property type="molecule type" value="Genomic_DNA"/>
</dbReference>
<keyword evidence="8" id="KW-1185">Reference proteome</keyword>
<dbReference type="PANTHER" id="PTHR11414">
    <property type="entry name" value="CYSTATIN FAMILY MEMBER"/>
    <property type="match status" value="1"/>
</dbReference>
<evidence type="ECO:0000256" key="5">
    <source>
        <dbReference type="ARBA" id="ARBA00022704"/>
    </source>
</evidence>
<reference evidence="8" key="1">
    <citation type="submission" date="2017-11" db="EMBL/GenBank/DDBJ databases">
        <authorList>
            <person name="Lima N.C."/>
            <person name="Parody-Merino A.M."/>
            <person name="Battley P.F."/>
            <person name="Fidler A.E."/>
            <person name="Prosdocimi F."/>
        </authorList>
    </citation>
    <scope>NUCLEOTIDE SEQUENCE [LARGE SCALE GENOMIC DNA]</scope>
</reference>
<sequence length="206" mass="23198">MISKRRFSIPESPLQILEGCYKVSPEPSLLQAERAKLSQAVFTGEVLQLSDHLCGPPTFVDPFQQVNALLVLRTPKLDAVLQSFQEDLLHDLAKHREAPIISEKFPVTMMAGGLSDTKPATPEVQRIANEVKPQFESKENRTCGIFNAIEYRSQVVAGVNYFIKVQVSDTDYVHLRVFQALPHENQGPRLVSFQTGKTRDDPLDYF</sequence>
<dbReference type="Proteomes" id="UP000233556">
    <property type="component" value="Unassembled WGS sequence"/>
</dbReference>
<dbReference type="PANTHER" id="PTHR11414:SF20">
    <property type="entry name" value="CYSTATIN-A"/>
    <property type="match status" value="1"/>
</dbReference>
<evidence type="ECO:0000256" key="2">
    <source>
        <dbReference type="ARBA" id="ARBA00009403"/>
    </source>
</evidence>
<dbReference type="SUPFAM" id="SSF54403">
    <property type="entry name" value="Cystatin/monellin"/>
    <property type="match status" value="1"/>
</dbReference>
<dbReference type="InterPro" id="IPR046350">
    <property type="entry name" value="Cystatin_sf"/>
</dbReference>
<dbReference type="AlphaFoldDB" id="A0A2I0TTE8"/>
<dbReference type="InterPro" id="IPR018073">
    <property type="entry name" value="Prot_inh_cystat_CS"/>
</dbReference>
<comment type="subcellular location">
    <subcellularLocation>
        <location evidence="1">Cytoplasm</location>
    </subcellularLocation>
</comment>